<reference evidence="1" key="1">
    <citation type="journal article" date="2020" name="Fungal Divers.">
        <title>Resolving the Mortierellaceae phylogeny through synthesis of multi-gene phylogenetics and phylogenomics.</title>
        <authorList>
            <person name="Vandepol N."/>
            <person name="Liber J."/>
            <person name="Desiro A."/>
            <person name="Na H."/>
            <person name="Kennedy M."/>
            <person name="Barry K."/>
            <person name="Grigoriev I.V."/>
            <person name="Miller A.N."/>
            <person name="O'Donnell K."/>
            <person name="Stajich J.E."/>
            <person name="Bonito G."/>
        </authorList>
    </citation>
    <scope>NUCLEOTIDE SEQUENCE</scope>
    <source>
        <strain evidence="1">REB-010B</strain>
    </source>
</reference>
<dbReference type="EMBL" id="JAAAIP010002126">
    <property type="protein sequence ID" value="KAG0301652.1"/>
    <property type="molecule type" value="Genomic_DNA"/>
</dbReference>
<protein>
    <submittedName>
        <fullName evidence="1">Uncharacterized protein</fullName>
    </submittedName>
</protein>
<dbReference type="Proteomes" id="UP000738325">
    <property type="component" value="Unassembled WGS sequence"/>
</dbReference>
<evidence type="ECO:0000313" key="2">
    <source>
        <dbReference type="Proteomes" id="UP000738325"/>
    </source>
</evidence>
<sequence length="318" mass="36318">IKVVEWDLIRPLTPEQKHVGRDQALLGAVYGRTAETPAWSKVAENITCEIICGYGSDRSGLNIVGSIFLWHFLFRPILQGPRPWLPGMQVFKNTKVYENDLEVLGDVVQRYKDVDTHVLWLSHVYHIKDPGHNIDRRWLNIGQYFHFVPQIMDFTTTIVNQELEKDYGVEEVVNDDPEEQVDPLMEMTDKMTGPTIANPNMNATESGDLVDPTMNVITAPLRRIPHIAIHLRRGDIASKCRPDDRDSCMIPFEFYVDAVARARTIAAGRGLISRLPVIVTTDSKDEEDFRQIKALGWHRIDHDKYETVKLWGSFGPAM</sequence>
<comment type="caution">
    <text evidence="1">The sequence shown here is derived from an EMBL/GenBank/DDBJ whole genome shotgun (WGS) entry which is preliminary data.</text>
</comment>
<accession>A0A9P6QZ35</accession>
<organism evidence="1 2">
    <name type="scientific">Dissophora globulifera</name>
    <dbReference type="NCBI Taxonomy" id="979702"/>
    <lineage>
        <taxon>Eukaryota</taxon>
        <taxon>Fungi</taxon>
        <taxon>Fungi incertae sedis</taxon>
        <taxon>Mucoromycota</taxon>
        <taxon>Mortierellomycotina</taxon>
        <taxon>Mortierellomycetes</taxon>
        <taxon>Mortierellales</taxon>
        <taxon>Mortierellaceae</taxon>
        <taxon>Dissophora</taxon>
    </lineage>
</organism>
<gene>
    <name evidence="1" type="ORF">BGZ99_003359</name>
</gene>
<keyword evidence="2" id="KW-1185">Reference proteome</keyword>
<dbReference type="AlphaFoldDB" id="A0A9P6QZ35"/>
<name>A0A9P6QZ35_9FUNG</name>
<dbReference type="OrthoDB" id="423313at2759"/>
<proteinExistence type="predicted"/>
<evidence type="ECO:0000313" key="1">
    <source>
        <dbReference type="EMBL" id="KAG0301652.1"/>
    </source>
</evidence>
<feature type="non-terminal residue" evidence="1">
    <location>
        <position position="318"/>
    </location>
</feature>
<feature type="non-terminal residue" evidence="1">
    <location>
        <position position="1"/>
    </location>
</feature>